<keyword evidence="2" id="KW-0648">Protein biosynthesis</keyword>
<dbReference type="InterPro" id="IPR007991">
    <property type="entry name" value="RNA_pol_I_trans_ini_fac_RRN3"/>
</dbReference>
<comment type="caution">
    <text evidence="2">The sequence shown here is derived from an EMBL/GenBank/DDBJ whole genome shotgun (WGS) entry which is preliminary data.</text>
</comment>
<dbReference type="EMBL" id="JARAOO010000004">
    <property type="protein sequence ID" value="KAJ7973247.1"/>
    <property type="molecule type" value="Genomic_DNA"/>
</dbReference>
<dbReference type="GO" id="GO:0001042">
    <property type="term" value="F:RNA polymerase I core binding"/>
    <property type="evidence" value="ECO:0007669"/>
    <property type="project" value="TreeGrafter"/>
</dbReference>
<dbReference type="Proteomes" id="UP001163823">
    <property type="component" value="Chromosome 4"/>
</dbReference>
<dbReference type="GO" id="GO:0006361">
    <property type="term" value="P:transcription initiation at RNA polymerase I promoter"/>
    <property type="evidence" value="ECO:0007669"/>
    <property type="project" value="InterPro"/>
</dbReference>
<organism evidence="2 3">
    <name type="scientific">Quillaja saponaria</name>
    <name type="common">Soap bark tree</name>
    <dbReference type="NCBI Taxonomy" id="32244"/>
    <lineage>
        <taxon>Eukaryota</taxon>
        <taxon>Viridiplantae</taxon>
        <taxon>Streptophyta</taxon>
        <taxon>Embryophyta</taxon>
        <taxon>Tracheophyta</taxon>
        <taxon>Spermatophyta</taxon>
        <taxon>Magnoliopsida</taxon>
        <taxon>eudicotyledons</taxon>
        <taxon>Gunneridae</taxon>
        <taxon>Pentapetalae</taxon>
        <taxon>rosids</taxon>
        <taxon>fabids</taxon>
        <taxon>Fabales</taxon>
        <taxon>Quillajaceae</taxon>
        <taxon>Quillaja</taxon>
    </lineage>
</organism>
<evidence type="ECO:0000256" key="1">
    <source>
        <dbReference type="ARBA" id="ARBA00010098"/>
    </source>
</evidence>
<dbReference type="GO" id="GO:0001181">
    <property type="term" value="F:RNA polymerase I general transcription initiation factor activity"/>
    <property type="evidence" value="ECO:0007669"/>
    <property type="project" value="InterPro"/>
</dbReference>
<evidence type="ECO:0000313" key="3">
    <source>
        <dbReference type="Proteomes" id="UP001163823"/>
    </source>
</evidence>
<dbReference type="PANTHER" id="PTHR12790:SF0">
    <property type="entry name" value="RNA POLYMERASE I-SPECIFIC TRANSCRIPTION INITIATION FACTOR RRN3-RELATED"/>
    <property type="match status" value="1"/>
</dbReference>
<reference evidence="2" key="1">
    <citation type="journal article" date="2023" name="Science">
        <title>Elucidation of the pathway for biosynthesis of saponin adjuvants from the soapbark tree.</title>
        <authorList>
            <person name="Reed J."/>
            <person name="Orme A."/>
            <person name="El-Demerdash A."/>
            <person name="Owen C."/>
            <person name="Martin L.B.B."/>
            <person name="Misra R.C."/>
            <person name="Kikuchi S."/>
            <person name="Rejzek M."/>
            <person name="Martin A.C."/>
            <person name="Harkess A."/>
            <person name="Leebens-Mack J."/>
            <person name="Louveau T."/>
            <person name="Stephenson M.J."/>
            <person name="Osbourn A."/>
        </authorList>
    </citation>
    <scope>NUCLEOTIDE SEQUENCE</scope>
    <source>
        <strain evidence="2">S10</strain>
    </source>
</reference>
<sequence length="148" mass="16804">MFIRLTVLVASSTGNHVCALFPYEIIGVFSYAQIKASQYAHCTNLGWNSMKVCCRIVVEEFLRQAEAAHLFTTSDSFFSHAQLSRTNMPFPFDPLLHKNCVSFVRPHFIYWSMVRTTYDEASSNDEDVADVHIEDVSGDDMIHEIAVC</sequence>
<protein>
    <submittedName>
        <fullName evidence="2">RNA polymerase I-specific transcription initiation factor RRN3-like</fullName>
    </submittedName>
</protein>
<accession>A0AAD7Q1P9</accession>
<name>A0AAD7Q1P9_QUISA</name>
<dbReference type="GO" id="GO:0005634">
    <property type="term" value="C:nucleus"/>
    <property type="evidence" value="ECO:0007669"/>
    <property type="project" value="TreeGrafter"/>
</dbReference>
<evidence type="ECO:0000313" key="2">
    <source>
        <dbReference type="EMBL" id="KAJ7973247.1"/>
    </source>
</evidence>
<keyword evidence="3" id="KW-1185">Reference proteome</keyword>
<dbReference type="GO" id="GO:0003743">
    <property type="term" value="F:translation initiation factor activity"/>
    <property type="evidence" value="ECO:0007669"/>
    <property type="project" value="UniProtKB-KW"/>
</dbReference>
<gene>
    <name evidence="2" type="ORF">O6P43_011017</name>
</gene>
<proteinExistence type="inferred from homology"/>
<comment type="similarity">
    <text evidence="1">Belongs to the RRN3 family.</text>
</comment>
<dbReference type="KEGG" id="qsa:O6P43_011017"/>
<dbReference type="AlphaFoldDB" id="A0AAD7Q1P9"/>
<dbReference type="PANTHER" id="PTHR12790">
    <property type="entry name" value="TRANSCRIPTION INITIATION FACTOR IA RRN3"/>
    <property type="match status" value="1"/>
</dbReference>
<keyword evidence="2" id="KW-0396">Initiation factor</keyword>